<evidence type="ECO:0000256" key="3">
    <source>
        <dbReference type="ARBA" id="ARBA00022792"/>
    </source>
</evidence>
<dbReference type="KEGG" id="dvv:114330031"/>
<evidence type="ECO:0000313" key="7">
    <source>
        <dbReference type="EnsemblMetazoa" id="XP_028135132.1"/>
    </source>
</evidence>
<sequence length="185" mass="22063">MGLSENIIKCVLYRNSYQNISKSIKVIKRCMSSKTTGLPVEKQLEIPIIVMREQDQVEVIGPPDPVSNLRPIRRKTLPNETALQTKLREIQNDTEEWNQNFWANHNKKFIKEKQDFINMLLRQDKDKQITPDEMSEFYKRFLDENWKTHVTYNKEWYIRNLSILCYSIGTHIEKYIGSLQKKFAH</sequence>
<dbReference type="OrthoDB" id="6246201at2759"/>
<dbReference type="RefSeq" id="XP_028135132.1">
    <property type="nucleotide sequence ID" value="XM_028279331.1"/>
</dbReference>
<dbReference type="GeneID" id="114330031"/>
<dbReference type="InParanoid" id="A0A6P7FJF5"/>
<keyword evidence="3" id="KW-0999">Mitochondrion inner membrane</keyword>
<evidence type="ECO:0000256" key="4">
    <source>
        <dbReference type="ARBA" id="ARBA00022946"/>
    </source>
</evidence>
<dbReference type="AlphaFoldDB" id="A0A6P7FJF5"/>
<name>A0A6P7FJF5_DIAVI</name>
<evidence type="ECO:0000313" key="9">
    <source>
        <dbReference type="RefSeq" id="XP_028135132.1"/>
    </source>
</evidence>
<comment type="similarity">
    <text evidence="2">Belongs to the COA8 family.</text>
</comment>
<dbReference type="PANTHER" id="PTHR31107:SF2">
    <property type="entry name" value="CYTOCHROME C OXIDASE ASSEMBLY FACTOR 8"/>
    <property type="match status" value="1"/>
</dbReference>
<dbReference type="Pfam" id="PF10231">
    <property type="entry name" value="COA8"/>
    <property type="match status" value="1"/>
</dbReference>
<evidence type="ECO:0000256" key="2">
    <source>
        <dbReference type="ARBA" id="ARBA00005453"/>
    </source>
</evidence>
<dbReference type="FunCoup" id="A0A6P7FJF5">
    <property type="interactions" value="651"/>
</dbReference>
<dbReference type="GO" id="GO:0005743">
    <property type="term" value="C:mitochondrial inner membrane"/>
    <property type="evidence" value="ECO:0007669"/>
    <property type="project" value="UniProtKB-SubCell"/>
</dbReference>
<accession>A0A6P7FJF5</accession>
<keyword evidence="5" id="KW-0496">Mitochondrion</keyword>
<dbReference type="PANTHER" id="PTHR31107">
    <property type="entry name" value="APOPTOGENIC PROTEIN 1, MITOCHONDRIAL"/>
    <property type="match status" value="1"/>
</dbReference>
<dbReference type="GO" id="GO:0097193">
    <property type="term" value="P:intrinsic apoptotic signaling pathway"/>
    <property type="evidence" value="ECO:0007669"/>
    <property type="project" value="InterPro"/>
</dbReference>
<evidence type="ECO:0000313" key="8">
    <source>
        <dbReference type="Proteomes" id="UP001652700"/>
    </source>
</evidence>
<evidence type="ECO:0000256" key="6">
    <source>
        <dbReference type="ARBA" id="ARBA00023136"/>
    </source>
</evidence>
<dbReference type="Proteomes" id="UP001652700">
    <property type="component" value="Unplaced"/>
</dbReference>
<keyword evidence="8" id="KW-1185">Reference proteome</keyword>
<reference evidence="7" key="2">
    <citation type="submission" date="2025-05" db="UniProtKB">
        <authorList>
            <consortium name="EnsemblMetazoa"/>
        </authorList>
    </citation>
    <scope>IDENTIFICATION</scope>
</reference>
<organism evidence="9">
    <name type="scientific">Diabrotica virgifera virgifera</name>
    <name type="common">western corn rootworm</name>
    <dbReference type="NCBI Taxonomy" id="50390"/>
    <lineage>
        <taxon>Eukaryota</taxon>
        <taxon>Metazoa</taxon>
        <taxon>Ecdysozoa</taxon>
        <taxon>Arthropoda</taxon>
        <taxon>Hexapoda</taxon>
        <taxon>Insecta</taxon>
        <taxon>Pterygota</taxon>
        <taxon>Neoptera</taxon>
        <taxon>Endopterygota</taxon>
        <taxon>Coleoptera</taxon>
        <taxon>Polyphaga</taxon>
        <taxon>Cucujiformia</taxon>
        <taxon>Chrysomeloidea</taxon>
        <taxon>Chrysomelidae</taxon>
        <taxon>Galerucinae</taxon>
        <taxon>Diabroticina</taxon>
        <taxon>Diabroticites</taxon>
        <taxon>Diabrotica</taxon>
    </lineage>
</organism>
<evidence type="ECO:0000256" key="1">
    <source>
        <dbReference type="ARBA" id="ARBA00004443"/>
    </source>
</evidence>
<keyword evidence="6" id="KW-0472">Membrane</keyword>
<dbReference type="EnsemblMetazoa" id="XM_028279331.2">
    <property type="protein sequence ID" value="XP_028135132.1"/>
    <property type="gene ID" value="LOC114330031"/>
</dbReference>
<reference evidence="9" key="1">
    <citation type="submission" date="2025-04" db="UniProtKB">
        <authorList>
            <consortium name="RefSeq"/>
        </authorList>
    </citation>
    <scope>IDENTIFICATION</scope>
    <source>
        <tissue evidence="9">Whole insect</tissue>
    </source>
</reference>
<keyword evidence="4" id="KW-0809">Transit peptide</keyword>
<gene>
    <name evidence="9" type="primary">LOC114330031</name>
</gene>
<proteinExistence type="inferred from homology"/>
<dbReference type="InterPro" id="IPR018796">
    <property type="entry name" value="COA8"/>
</dbReference>
<protein>
    <submittedName>
        <fullName evidence="9">APOPT family protein CG14806, mitochondrial-like</fullName>
    </submittedName>
</protein>
<comment type="subcellular location">
    <subcellularLocation>
        <location evidence="1">Mitochondrion inner membrane</location>
        <topology evidence="1">Peripheral membrane protein</topology>
        <orientation evidence="1">Matrix side</orientation>
    </subcellularLocation>
</comment>
<evidence type="ECO:0000256" key="5">
    <source>
        <dbReference type="ARBA" id="ARBA00023128"/>
    </source>
</evidence>
<dbReference type="CTD" id="84334"/>